<feature type="region of interest" description="Disordered" evidence="9">
    <location>
        <begin position="72"/>
        <end position="96"/>
    </location>
</feature>
<evidence type="ECO:0000256" key="1">
    <source>
        <dbReference type="ARBA" id="ARBA00022723"/>
    </source>
</evidence>
<dbReference type="InterPro" id="IPR000679">
    <property type="entry name" value="Znf_GATA"/>
</dbReference>
<proteinExistence type="inferred from homology"/>
<comment type="caution">
    <text evidence="11">The sequence shown here is derived from an EMBL/GenBank/DDBJ whole genome shotgun (WGS) entry which is preliminary data.</text>
</comment>
<reference evidence="11" key="1">
    <citation type="submission" date="2017-07" db="EMBL/GenBank/DDBJ databases">
        <title>Taro Niue Genome Assembly and Annotation.</title>
        <authorList>
            <person name="Atibalentja N."/>
            <person name="Keating K."/>
            <person name="Fields C.J."/>
        </authorList>
    </citation>
    <scope>NUCLEOTIDE SEQUENCE</scope>
    <source>
        <strain evidence="11">Niue_2</strain>
        <tissue evidence="11">Leaf</tissue>
    </source>
</reference>
<dbReference type="PANTHER" id="PTHR46813">
    <property type="entry name" value="GATA TRANSCRIPTION FACTOR 18"/>
    <property type="match status" value="1"/>
</dbReference>
<dbReference type="AlphaFoldDB" id="A0A843VL17"/>
<evidence type="ECO:0000259" key="10">
    <source>
        <dbReference type="PROSITE" id="PS50114"/>
    </source>
</evidence>
<feature type="region of interest" description="Disordered" evidence="9">
    <location>
        <begin position="188"/>
        <end position="229"/>
    </location>
</feature>
<dbReference type="EMBL" id="NMUH01002018">
    <property type="protein sequence ID" value="MQL97218.1"/>
    <property type="molecule type" value="Genomic_DNA"/>
</dbReference>
<dbReference type="SMART" id="SM00401">
    <property type="entry name" value="ZnF_GATA"/>
    <property type="match status" value="1"/>
</dbReference>
<evidence type="ECO:0000256" key="7">
    <source>
        <dbReference type="ARBA" id="ARBA00024019"/>
    </source>
</evidence>
<dbReference type="GO" id="GO:0008270">
    <property type="term" value="F:zinc ion binding"/>
    <property type="evidence" value="ECO:0007669"/>
    <property type="project" value="UniProtKB-KW"/>
</dbReference>
<comment type="similarity">
    <text evidence="7">Belongs to the type IV zinc-finger family. Class B subfamily.</text>
</comment>
<keyword evidence="1" id="KW-0479">Metal-binding</keyword>
<sequence>MHQQFTWNYCPTDAPAEPVMPHSCGLFQSADEARRGAFSIFIARAAINEQQLPDHDGDHSCDSPSSAVDCTLSLGTPSTRHHSSPYTAKPSPLPASIQRQQRNTYSLSFDLLCTNQPKRTTPPAAIRRASVLTTGGTGLKMGGDTMVLPRRCASCDTTSTPLWRNGPRGPKSLCNACGIRYKKEERRAASSVATQSSTSCSSSPSASSAAAHLETPPTQQPQHLTTGYGGYQHPWGYPASRLAAARKCPSTILSAISLGENADPMEATALHYLPWQRYNVVVPPQAAEFTANRFQDYSLR</sequence>
<keyword evidence="12" id="KW-1185">Reference proteome</keyword>
<dbReference type="Gene3D" id="3.30.50.10">
    <property type="entry name" value="Erythroid Transcription Factor GATA-1, subunit A"/>
    <property type="match status" value="1"/>
</dbReference>
<dbReference type="PROSITE" id="PS00344">
    <property type="entry name" value="GATA_ZN_FINGER_1"/>
    <property type="match status" value="1"/>
</dbReference>
<dbReference type="OrthoDB" id="2162994at2759"/>
<evidence type="ECO:0000256" key="3">
    <source>
        <dbReference type="ARBA" id="ARBA00022833"/>
    </source>
</evidence>
<dbReference type="PANTHER" id="PTHR46813:SF16">
    <property type="entry name" value="GATA TRANSCRIPTION FACTOR 18"/>
    <property type="match status" value="1"/>
</dbReference>
<dbReference type="InterPro" id="IPR013088">
    <property type="entry name" value="Znf_NHR/GATA"/>
</dbReference>
<feature type="domain" description="GATA-type" evidence="10">
    <location>
        <begin position="150"/>
        <end position="182"/>
    </location>
</feature>
<dbReference type="CDD" id="cd00202">
    <property type="entry name" value="ZnF_GATA"/>
    <property type="match status" value="1"/>
</dbReference>
<evidence type="ECO:0000313" key="11">
    <source>
        <dbReference type="EMBL" id="MQL97218.1"/>
    </source>
</evidence>
<dbReference type="Proteomes" id="UP000652761">
    <property type="component" value="Unassembled WGS sequence"/>
</dbReference>
<name>A0A843VL17_COLES</name>
<evidence type="ECO:0000256" key="5">
    <source>
        <dbReference type="ARBA" id="ARBA00023125"/>
    </source>
</evidence>
<evidence type="ECO:0000256" key="2">
    <source>
        <dbReference type="ARBA" id="ARBA00022771"/>
    </source>
</evidence>
<keyword evidence="3" id="KW-0862">Zinc</keyword>
<evidence type="ECO:0000256" key="9">
    <source>
        <dbReference type="SAM" id="MobiDB-lite"/>
    </source>
</evidence>
<evidence type="ECO:0000256" key="4">
    <source>
        <dbReference type="ARBA" id="ARBA00023015"/>
    </source>
</evidence>
<evidence type="ECO:0000256" key="6">
    <source>
        <dbReference type="ARBA" id="ARBA00023163"/>
    </source>
</evidence>
<keyword evidence="2 8" id="KW-0863">Zinc-finger</keyword>
<keyword evidence="5" id="KW-0238">DNA-binding</keyword>
<organism evidence="11 12">
    <name type="scientific">Colocasia esculenta</name>
    <name type="common">Wild taro</name>
    <name type="synonym">Arum esculentum</name>
    <dbReference type="NCBI Taxonomy" id="4460"/>
    <lineage>
        <taxon>Eukaryota</taxon>
        <taxon>Viridiplantae</taxon>
        <taxon>Streptophyta</taxon>
        <taxon>Embryophyta</taxon>
        <taxon>Tracheophyta</taxon>
        <taxon>Spermatophyta</taxon>
        <taxon>Magnoliopsida</taxon>
        <taxon>Liliopsida</taxon>
        <taxon>Araceae</taxon>
        <taxon>Aroideae</taxon>
        <taxon>Colocasieae</taxon>
        <taxon>Colocasia</taxon>
    </lineage>
</organism>
<dbReference type="GO" id="GO:0043565">
    <property type="term" value="F:sequence-specific DNA binding"/>
    <property type="evidence" value="ECO:0007669"/>
    <property type="project" value="InterPro"/>
</dbReference>
<dbReference type="SUPFAM" id="SSF57716">
    <property type="entry name" value="Glucocorticoid receptor-like (DNA-binding domain)"/>
    <property type="match status" value="1"/>
</dbReference>
<protein>
    <recommendedName>
        <fullName evidence="10">GATA-type domain-containing protein</fullName>
    </recommendedName>
</protein>
<evidence type="ECO:0000313" key="12">
    <source>
        <dbReference type="Proteomes" id="UP000652761"/>
    </source>
</evidence>
<gene>
    <name evidence="11" type="ORF">Taro_029909</name>
</gene>
<keyword evidence="6" id="KW-0804">Transcription</keyword>
<accession>A0A843VL17</accession>
<evidence type="ECO:0000256" key="8">
    <source>
        <dbReference type="PROSITE-ProRule" id="PRU00094"/>
    </source>
</evidence>
<feature type="compositionally biased region" description="Low complexity" evidence="9">
    <location>
        <begin position="189"/>
        <end position="226"/>
    </location>
</feature>
<dbReference type="GO" id="GO:0006355">
    <property type="term" value="P:regulation of DNA-templated transcription"/>
    <property type="evidence" value="ECO:0007669"/>
    <property type="project" value="InterPro"/>
</dbReference>
<dbReference type="Pfam" id="PF00320">
    <property type="entry name" value="GATA"/>
    <property type="match status" value="1"/>
</dbReference>
<dbReference type="PROSITE" id="PS50114">
    <property type="entry name" value="GATA_ZN_FINGER_2"/>
    <property type="match status" value="1"/>
</dbReference>
<keyword evidence="4" id="KW-0805">Transcription regulation</keyword>